<comment type="caution">
    <text evidence="3">The sequence shown here is derived from an EMBL/GenBank/DDBJ whole genome shotgun (WGS) entry which is preliminary data.</text>
</comment>
<name>A0A8S1BRX0_ARCPL</name>
<evidence type="ECO:0000256" key="1">
    <source>
        <dbReference type="SAM" id="MobiDB-lite"/>
    </source>
</evidence>
<sequence length="605" mass="69375">MASRRVLKEREIISFLTQEDEIPDDGSDSEMEDHVSEDDIQSDTDDEYIDDVIDESLNTSTPPDDTSTSPNETSTSDDTSTPSENTIHDHRIVIPPHRVIRGKNNHVWSTSKGQSSRRTSAINIVRCSRGPSRMCRNIFEPLLCFELFITDEIIQELVQWTNVEMLKKRTDSMTSATFADTNPTEIKAFIGILTLSAAMKDNHLSTVELFDSSFTGSRYVAVMSRDRFDFIVRCLRMDDKTLRPARRQQDPFIPVRKVWDLFLAQCKMNYSPGSNVTIDEQLLGFRGRCPFRMYIPNKPTKYGIKIPMMNDSGTNYMINAMPYIGKATNTNGLPQGEYYLKELSRPIHGTNRNITCDNWFTSIPVSKSLLAEPYKLTIVGTVRSNKREIPEELKNTRSRPVGTSMFCFDGPLTLLSYKPKPSKMVYMLSSCDEGAVINPTTGKPEIIMFYNQTKGGVDTFDQMCSSMSCCRKSNRWPMTMFYGILNIAFINSYVIYTHNVLSKQEKPLNRREYMKRLSTELSKPWMRSRLEIPTLSRRLRENIENILPQTNQEASQEIEEEPPAKVRRYCNLCTTKKKRMSKMTCTKCKKTVCGEHKKDVCNNCL</sequence>
<reference evidence="3 4" key="1">
    <citation type="submission" date="2020-04" db="EMBL/GenBank/DDBJ databases">
        <authorList>
            <person name="Wallbank WR R."/>
            <person name="Pardo Diaz C."/>
            <person name="Kozak K."/>
            <person name="Martin S."/>
            <person name="Jiggins C."/>
            <person name="Moest M."/>
            <person name="Warren A I."/>
            <person name="Byers J.R.P. K."/>
            <person name="Montejo-Kovacevich G."/>
            <person name="Yen C E."/>
        </authorList>
    </citation>
    <scope>NUCLEOTIDE SEQUENCE [LARGE SCALE GENOMIC DNA]</scope>
</reference>
<dbReference type="InterPro" id="IPR029526">
    <property type="entry name" value="PGBD"/>
</dbReference>
<dbReference type="PANTHER" id="PTHR46599">
    <property type="entry name" value="PIGGYBAC TRANSPOSABLE ELEMENT-DERIVED PROTEIN 4"/>
    <property type="match status" value="1"/>
</dbReference>
<accession>A0A8S1BRX0</accession>
<dbReference type="Proteomes" id="UP000494106">
    <property type="component" value="Unassembled WGS sequence"/>
</dbReference>
<evidence type="ECO:0000259" key="2">
    <source>
        <dbReference type="Pfam" id="PF13843"/>
    </source>
</evidence>
<gene>
    <name evidence="3" type="ORF">APLA_LOCUS17706</name>
</gene>
<dbReference type="OrthoDB" id="6770266at2759"/>
<feature type="region of interest" description="Disordered" evidence="1">
    <location>
        <begin position="1"/>
        <end position="87"/>
    </location>
</feature>
<evidence type="ECO:0000313" key="4">
    <source>
        <dbReference type="Proteomes" id="UP000494106"/>
    </source>
</evidence>
<dbReference type="EMBL" id="CADEBC010000858">
    <property type="protein sequence ID" value="CAB3261229.1"/>
    <property type="molecule type" value="Genomic_DNA"/>
</dbReference>
<keyword evidence="4" id="KW-1185">Reference proteome</keyword>
<protein>
    <recommendedName>
        <fullName evidence="2">PiggyBac transposable element-derived protein domain-containing protein</fullName>
    </recommendedName>
</protein>
<dbReference type="Pfam" id="PF13843">
    <property type="entry name" value="DDE_Tnp_1_7"/>
    <property type="match status" value="1"/>
</dbReference>
<feature type="compositionally biased region" description="Acidic residues" evidence="1">
    <location>
        <begin position="18"/>
        <end position="54"/>
    </location>
</feature>
<dbReference type="AlphaFoldDB" id="A0A8S1BRX0"/>
<evidence type="ECO:0000313" key="3">
    <source>
        <dbReference type="EMBL" id="CAB3261229.1"/>
    </source>
</evidence>
<feature type="domain" description="PiggyBac transposable element-derived protein" evidence="2">
    <location>
        <begin position="141"/>
        <end position="493"/>
    </location>
</feature>
<organism evidence="3 4">
    <name type="scientific">Arctia plantaginis</name>
    <name type="common">Wood tiger moth</name>
    <name type="synonym">Phalaena plantaginis</name>
    <dbReference type="NCBI Taxonomy" id="874455"/>
    <lineage>
        <taxon>Eukaryota</taxon>
        <taxon>Metazoa</taxon>
        <taxon>Ecdysozoa</taxon>
        <taxon>Arthropoda</taxon>
        <taxon>Hexapoda</taxon>
        <taxon>Insecta</taxon>
        <taxon>Pterygota</taxon>
        <taxon>Neoptera</taxon>
        <taxon>Endopterygota</taxon>
        <taxon>Lepidoptera</taxon>
        <taxon>Glossata</taxon>
        <taxon>Ditrysia</taxon>
        <taxon>Noctuoidea</taxon>
        <taxon>Erebidae</taxon>
        <taxon>Arctiinae</taxon>
        <taxon>Arctia</taxon>
    </lineage>
</organism>
<proteinExistence type="predicted"/>
<dbReference type="PANTHER" id="PTHR46599:SF6">
    <property type="entry name" value="DUAL SPECIFICITY PHOSPHATASE 26"/>
    <property type="match status" value="1"/>
</dbReference>
<feature type="compositionally biased region" description="Basic and acidic residues" evidence="1">
    <location>
        <begin position="1"/>
        <end position="12"/>
    </location>
</feature>
<feature type="compositionally biased region" description="Low complexity" evidence="1">
    <location>
        <begin position="58"/>
        <end position="85"/>
    </location>
</feature>